<comment type="subcellular location">
    <subcellularLocation>
        <location evidence="1">Mitochondrion inner membrane</location>
        <topology evidence="1">Single-pass membrane protein</topology>
    </subcellularLocation>
</comment>
<evidence type="ECO:0000313" key="12">
    <source>
        <dbReference type="Proteomes" id="UP001151582"/>
    </source>
</evidence>
<dbReference type="GO" id="GO:0005743">
    <property type="term" value="C:mitochondrial inner membrane"/>
    <property type="evidence" value="ECO:0007669"/>
    <property type="project" value="UniProtKB-SubCell"/>
</dbReference>
<organism evidence="11 12">
    <name type="scientific">Dimargaris verticillata</name>
    <dbReference type="NCBI Taxonomy" id="2761393"/>
    <lineage>
        <taxon>Eukaryota</taxon>
        <taxon>Fungi</taxon>
        <taxon>Fungi incertae sedis</taxon>
        <taxon>Zoopagomycota</taxon>
        <taxon>Kickxellomycotina</taxon>
        <taxon>Dimargaritomycetes</taxon>
        <taxon>Dimargaritales</taxon>
        <taxon>Dimargaritaceae</taxon>
        <taxon>Dimargaris</taxon>
    </lineage>
</organism>
<dbReference type="Gene3D" id="1.10.442.10">
    <property type="entry name" value="Cytochrome c oxidase subunit IV"/>
    <property type="match status" value="1"/>
</dbReference>
<evidence type="ECO:0000256" key="9">
    <source>
        <dbReference type="ARBA" id="ARBA00023136"/>
    </source>
</evidence>
<dbReference type="SUPFAM" id="SSF81406">
    <property type="entry name" value="Mitochondrial cytochrome c oxidase subunit IV"/>
    <property type="match status" value="1"/>
</dbReference>
<dbReference type="Pfam" id="PF02936">
    <property type="entry name" value="COX4"/>
    <property type="match status" value="1"/>
</dbReference>
<dbReference type="PANTHER" id="PTHR10707">
    <property type="entry name" value="CYTOCHROME C OXIDASE SUBUNIT IV"/>
    <property type="match status" value="1"/>
</dbReference>
<evidence type="ECO:0000256" key="8">
    <source>
        <dbReference type="ARBA" id="ARBA00023128"/>
    </source>
</evidence>
<dbReference type="GO" id="GO:0016491">
    <property type="term" value="F:oxidoreductase activity"/>
    <property type="evidence" value="ECO:0007669"/>
    <property type="project" value="UniProtKB-KW"/>
</dbReference>
<evidence type="ECO:0000256" key="4">
    <source>
        <dbReference type="ARBA" id="ARBA00022792"/>
    </source>
</evidence>
<evidence type="ECO:0000256" key="5">
    <source>
        <dbReference type="ARBA" id="ARBA00022946"/>
    </source>
</evidence>
<dbReference type="PANTHER" id="PTHR10707:SF10">
    <property type="entry name" value="CYTOCHROME C OXIDASE SUBUNIT 4"/>
    <property type="match status" value="1"/>
</dbReference>
<dbReference type="InterPro" id="IPR036639">
    <property type="entry name" value="Cyt_c_oxidase_su4_sf"/>
</dbReference>
<comment type="caution">
    <text evidence="11">The sequence shown here is derived from an EMBL/GenBank/DDBJ whole genome shotgun (WGS) entry which is preliminary data.</text>
</comment>
<evidence type="ECO:0000256" key="1">
    <source>
        <dbReference type="ARBA" id="ARBA00004434"/>
    </source>
</evidence>
<sequence length="185" mass="20038">MNRCYTAVPASLKNASRLATRAYATAAATPTAAATDASVAQTSEGYLDIAKVPIQSAEVAFPTWTDNQKNAMIARLQELQKKDWKELTLQEKRAAFYVAFGPHSYRAPFSHPGDNLKAFLGVVGIVGLSGALFALIRKNADKPPPTMNPEWQEATNEYLREQNANPITGISSKGYQGKGMVTTSD</sequence>
<evidence type="ECO:0000256" key="10">
    <source>
        <dbReference type="SAM" id="Phobius"/>
    </source>
</evidence>
<keyword evidence="3 10" id="KW-0812">Transmembrane</keyword>
<dbReference type="CDD" id="cd00922">
    <property type="entry name" value="Cyt_c_Oxidase_IV"/>
    <property type="match status" value="1"/>
</dbReference>
<reference evidence="11" key="1">
    <citation type="submission" date="2022-07" db="EMBL/GenBank/DDBJ databases">
        <title>Phylogenomic reconstructions and comparative analyses of Kickxellomycotina fungi.</title>
        <authorList>
            <person name="Reynolds N.K."/>
            <person name="Stajich J.E."/>
            <person name="Barry K."/>
            <person name="Grigoriev I.V."/>
            <person name="Crous P."/>
            <person name="Smith M.E."/>
        </authorList>
    </citation>
    <scope>NUCLEOTIDE SEQUENCE</scope>
    <source>
        <strain evidence="11">RSA 567</strain>
    </source>
</reference>
<keyword evidence="5" id="KW-0809">Transit peptide</keyword>
<dbReference type="EMBL" id="JANBQB010000195">
    <property type="protein sequence ID" value="KAJ1979911.1"/>
    <property type="molecule type" value="Genomic_DNA"/>
</dbReference>
<proteinExistence type="inferred from homology"/>
<dbReference type="AlphaFoldDB" id="A0A9W8EDD2"/>
<protein>
    <submittedName>
        <fullName evidence="11">Cytochrome c oxidase</fullName>
    </submittedName>
</protein>
<dbReference type="InterPro" id="IPR004203">
    <property type="entry name" value="Cyt_c_oxidase_su4_fam"/>
</dbReference>
<keyword evidence="8" id="KW-0496">Mitochondrion</keyword>
<dbReference type="Proteomes" id="UP001151582">
    <property type="component" value="Unassembled WGS sequence"/>
</dbReference>
<evidence type="ECO:0000256" key="2">
    <source>
        <dbReference type="ARBA" id="ARBA00008135"/>
    </source>
</evidence>
<dbReference type="GO" id="GO:0006123">
    <property type="term" value="P:mitochondrial electron transport, cytochrome c to oxygen"/>
    <property type="evidence" value="ECO:0007669"/>
    <property type="project" value="InterPro"/>
</dbReference>
<keyword evidence="9 10" id="KW-0472">Membrane</keyword>
<keyword evidence="6 10" id="KW-1133">Transmembrane helix</keyword>
<dbReference type="GO" id="GO:0045277">
    <property type="term" value="C:respiratory chain complex IV"/>
    <property type="evidence" value="ECO:0007669"/>
    <property type="project" value="InterPro"/>
</dbReference>
<evidence type="ECO:0000256" key="6">
    <source>
        <dbReference type="ARBA" id="ARBA00022989"/>
    </source>
</evidence>
<feature type="transmembrane region" description="Helical" evidence="10">
    <location>
        <begin position="118"/>
        <end position="136"/>
    </location>
</feature>
<evidence type="ECO:0000256" key="7">
    <source>
        <dbReference type="ARBA" id="ARBA00023002"/>
    </source>
</evidence>
<evidence type="ECO:0000256" key="3">
    <source>
        <dbReference type="ARBA" id="ARBA00022692"/>
    </source>
</evidence>
<gene>
    <name evidence="11" type="primary">cox5</name>
    <name evidence="11" type="ORF">H4R34_002653</name>
</gene>
<keyword evidence="12" id="KW-1185">Reference proteome</keyword>
<name>A0A9W8EDD2_9FUNG</name>
<keyword evidence="7" id="KW-0560">Oxidoreductase</keyword>
<keyword evidence="4" id="KW-0999">Mitochondrion inner membrane</keyword>
<accession>A0A9W8EDD2</accession>
<evidence type="ECO:0000313" key="11">
    <source>
        <dbReference type="EMBL" id="KAJ1979911.1"/>
    </source>
</evidence>
<dbReference type="OrthoDB" id="186013at2759"/>
<comment type="similarity">
    <text evidence="2">Belongs to the cytochrome c oxidase IV family.</text>
</comment>